<keyword evidence="1 5" id="KW-0768">Sushi</keyword>
<name>A0A8X6XBH2_9ARAC</name>
<feature type="domain" description="Ig-like" evidence="6">
    <location>
        <begin position="129"/>
        <end position="213"/>
    </location>
</feature>
<comment type="caution">
    <text evidence="8">The sequence shown here is derived from an EMBL/GenBank/DDBJ whole genome shotgun (WGS) entry which is preliminary data.</text>
</comment>
<organism evidence="8 9">
    <name type="scientific">Trichonephila inaurata madagascariensis</name>
    <dbReference type="NCBI Taxonomy" id="2747483"/>
    <lineage>
        <taxon>Eukaryota</taxon>
        <taxon>Metazoa</taxon>
        <taxon>Ecdysozoa</taxon>
        <taxon>Arthropoda</taxon>
        <taxon>Chelicerata</taxon>
        <taxon>Arachnida</taxon>
        <taxon>Araneae</taxon>
        <taxon>Araneomorphae</taxon>
        <taxon>Entelegynae</taxon>
        <taxon>Araneoidea</taxon>
        <taxon>Nephilidae</taxon>
        <taxon>Trichonephila</taxon>
        <taxon>Trichonephila inaurata</taxon>
    </lineage>
</organism>
<evidence type="ECO:0000313" key="9">
    <source>
        <dbReference type="Proteomes" id="UP000886998"/>
    </source>
</evidence>
<keyword evidence="9" id="KW-1185">Reference proteome</keyword>
<evidence type="ECO:0000259" key="6">
    <source>
        <dbReference type="PROSITE" id="PS50835"/>
    </source>
</evidence>
<evidence type="ECO:0000256" key="5">
    <source>
        <dbReference type="PROSITE-ProRule" id="PRU00302"/>
    </source>
</evidence>
<dbReference type="InterPro" id="IPR007110">
    <property type="entry name" value="Ig-like_dom"/>
</dbReference>
<evidence type="ECO:0000313" key="8">
    <source>
        <dbReference type="EMBL" id="GFY50648.1"/>
    </source>
</evidence>
<feature type="domain" description="Sushi" evidence="7">
    <location>
        <begin position="233"/>
        <end position="291"/>
    </location>
</feature>
<keyword evidence="2" id="KW-0677">Repeat</keyword>
<protein>
    <submittedName>
        <fullName evidence="8">Protein lev-9</fullName>
    </submittedName>
</protein>
<reference evidence="8" key="1">
    <citation type="submission" date="2020-08" db="EMBL/GenBank/DDBJ databases">
        <title>Multicomponent nature underlies the extraordinary mechanical properties of spider dragline silk.</title>
        <authorList>
            <person name="Kono N."/>
            <person name="Nakamura H."/>
            <person name="Mori M."/>
            <person name="Yoshida Y."/>
            <person name="Ohtoshi R."/>
            <person name="Malay A.D."/>
            <person name="Moran D.A.P."/>
            <person name="Tomita M."/>
            <person name="Numata K."/>
            <person name="Arakawa K."/>
        </authorList>
    </citation>
    <scope>NUCLEOTIDE SEQUENCE</scope>
</reference>
<evidence type="ECO:0000256" key="3">
    <source>
        <dbReference type="ARBA" id="ARBA00023157"/>
    </source>
</evidence>
<dbReference type="AlphaFoldDB" id="A0A8X6XBH2"/>
<proteinExistence type="predicted"/>
<evidence type="ECO:0000256" key="1">
    <source>
        <dbReference type="ARBA" id="ARBA00022659"/>
    </source>
</evidence>
<keyword evidence="4" id="KW-0325">Glycoprotein</keyword>
<gene>
    <name evidence="8" type="primary">lev-9_3</name>
    <name evidence="8" type="ORF">TNIN_323061</name>
</gene>
<dbReference type="Gene3D" id="2.10.70.10">
    <property type="entry name" value="Complement Module, domain 1"/>
    <property type="match status" value="1"/>
</dbReference>
<evidence type="ECO:0000259" key="7">
    <source>
        <dbReference type="PROSITE" id="PS50923"/>
    </source>
</evidence>
<comment type="caution">
    <text evidence="5">Lacks conserved residue(s) required for the propagation of feature annotation.</text>
</comment>
<sequence>MECSKFERLCVELEILEKKKCDLSSQHKWSALNDLEKEDMINFNAWNSIPASYDQLKNPSFVVLSLFAGSTQNEETESTSDEPAIGRTGFVNTTKGSVMEAVQPLSIAVHSQTVSEDLKSALNVSNTFPSCETNFQITSKYKQLPGGIIGVEKGKSLSIICYSNGIEKYPLWAGPKDINRVTYSSDWEPYSSQYINQLIITNINQQHNGLYQCYLPGFNPSDIFIQVLNPEAAKCPKLEDDDLHIEYDNEQFVHSSAVFSCKGPNQKLIGSRILTCLPNGQWSGVKPLCEKLCPEIPETDGMAISYTANQNKGSIATFHCFSPRVRTGVSHTTLPTCLVDSLFRIAPENEVAAVSSENVPFSSTVTLKCEGGLKLIGPDKAKCRNNGAREVSKVQCFSGYNRPLDIQDSDLIIEPNKDFYSLGETVAMSCPAGQILSSETVYLFCLVTG</sequence>
<dbReference type="SMART" id="SM00032">
    <property type="entry name" value="CCP"/>
    <property type="match status" value="2"/>
</dbReference>
<evidence type="ECO:0000256" key="2">
    <source>
        <dbReference type="ARBA" id="ARBA00022737"/>
    </source>
</evidence>
<dbReference type="InterPro" id="IPR035976">
    <property type="entry name" value="Sushi/SCR/CCP_sf"/>
</dbReference>
<dbReference type="Proteomes" id="UP000886998">
    <property type="component" value="Unassembled WGS sequence"/>
</dbReference>
<keyword evidence="3" id="KW-1015">Disulfide bond</keyword>
<dbReference type="Pfam" id="PF00084">
    <property type="entry name" value="Sushi"/>
    <property type="match status" value="1"/>
</dbReference>
<dbReference type="OrthoDB" id="6425538at2759"/>
<dbReference type="SUPFAM" id="SSF57535">
    <property type="entry name" value="Complement control module/SCR domain"/>
    <property type="match status" value="1"/>
</dbReference>
<dbReference type="InterPro" id="IPR050350">
    <property type="entry name" value="Compl-Cell_Adhes-Reg"/>
</dbReference>
<dbReference type="InterPro" id="IPR000436">
    <property type="entry name" value="Sushi_SCR_CCP_dom"/>
</dbReference>
<dbReference type="CDD" id="cd00033">
    <property type="entry name" value="CCP"/>
    <property type="match status" value="2"/>
</dbReference>
<dbReference type="PANTHER" id="PTHR19325:SF573">
    <property type="entry name" value="MEMBRANE COFACTOR PROTEIN"/>
    <property type="match status" value="1"/>
</dbReference>
<dbReference type="PROSITE" id="PS50835">
    <property type="entry name" value="IG_LIKE"/>
    <property type="match status" value="1"/>
</dbReference>
<evidence type="ECO:0000256" key="4">
    <source>
        <dbReference type="ARBA" id="ARBA00023180"/>
    </source>
</evidence>
<dbReference type="EMBL" id="BMAV01007621">
    <property type="protein sequence ID" value="GFY50648.1"/>
    <property type="molecule type" value="Genomic_DNA"/>
</dbReference>
<dbReference type="PANTHER" id="PTHR19325">
    <property type="entry name" value="COMPLEMENT COMPONENT-RELATED SUSHI DOMAIN-CONTAINING"/>
    <property type="match status" value="1"/>
</dbReference>
<accession>A0A8X6XBH2</accession>
<dbReference type="PROSITE" id="PS50923">
    <property type="entry name" value="SUSHI"/>
    <property type="match status" value="1"/>
</dbReference>